<keyword evidence="2" id="KW-1185">Reference proteome</keyword>
<name>A0ACC2JB36_9PEZI</name>
<reference evidence="1" key="1">
    <citation type="submission" date="2022-12" db="EMBL/GenBank/DDBJ databases">
        <title>Genome Sequence of Lasiodiplodia mahajangana.</title>
        <authorList>
            <person name="Buettner E."/>
        </authorList>
    </citation>
    <scope>NUCLEOTIDE SEQUENCE</scope>
    <source>
        <strain evidence="1">VT137</strain>
    </source>
</reference>
<sequence length="680" mass="78384">MTTPANVIEEMASGNRPGNPLRETQCHVMDVVDNEEAEGAPLKNTCYQRLISEISLDSEDKATYKCRWIHSTTMLRLTHFWEDGERRKIMTALRTLKYHRELRGMNGPNFRPGLYPLFDEEWHENFLHCLEQTNINSDQPMLVVIPTLHVGAPWSRLYPKPKNKNWTVMHFSKSLLEYHYRFNGDLDDASGTEAVISPTPASVRELWCVVVDKRNIITASNLRANSMWPNAKDLKQPTPTPSVSFSYAFWENPPFNVNVALNGRFRWVQNLGWARTPVVILGLLGFSMSRLVPDGRLIYKLNDFITKKLCGLEFSTMMRLSSFSTIVESAKPKVTRPPDSFFFWMRGTGIAKIKVADTNIASLRKILRELAQAEAEMRLRMHEEGPSEEVFTNLKRLWTIALVFSSNFYLDPDGRIYSLRPRVIYKWTWFPWRRGKRKAKQQGEPPNSRLLDMPIYYHPRKPRETVRDLEHDLVQTLEALNRQKQSSTGTPESEKDNDMENAVLLEEINKSSNNPALFCLSRVCIFSTPARFSSFNRLVVDFYAKRISRLEWLIRDQATQSLVYQLTRLADEIRIVKDIVISQRKVVSDVADRFLAAISPDPILVVEGLATEIAQGNNQQDEEAHTCNQGTEACLRCRKPRAAKTLQTKARIKHQNLLADLEKLEETAERLKTQIRRVSL</sequence>
<organism evidence="1 2">
    <name type="scientific">Lasiodiplodia mahajangana</name>
    <dbReference type="NCBI Taxonomy" id="1108764"/>
    <lineage>
        <taxon>Eukaryota</taxon>
        <taxon>Fungi</taxon>
        <taxon>Dikarya</taxon>
        <taxon>Ascomycota</taxon>
        <taxon>Pezizomycotina</taxon>
        <taxon>Dothideomycetes</taxon>
        <taxon>Dothideomycetes incertae sedis</taxon>
        <taxon>Botryosphaeriales</taxon>
        <taxon>Botryosphaeriaceae</taxon>
        <taxon>Lasiodiplodia</taxon>
    </lineage>
</organism>
<gene>
    <name evidence="1" type="ORF">O1611_g9040</name>
</gene>
<dbReference type="EMBL" id="JAPUUL010002903">
    <property type="protein sequence ID" value="KAJ8124600.1"/>
    <property type="molecule type" value="Genomic_DNA"/>
</dbReference>
<dbReference type="Proteomes" id="UP001153332">
    <property type="component" value="Unassembled WGS sequence"/>
</dbReference>
<evidence type="ECO:0000313" key="1">
    <source>
        <dbReference type="EMBL" id="KAJ8124600.1"/>
    </source>
</evidence>
<protein>
    <submittedName>
        <fullName evidence="1">Uncharacterized protein</fullName>
    </submittedName>
</protein>
<comment type="caution">
    <text evidence="1">The sequence shown here is derived from an EMBL/GenBank/DDBJ whole genome shotgun (WGS) entry which is preliminary data.</text>
</comment>
<evidence type="ECO:0000313" key="2">
    <source>
        <dbReference type="Proteomes" id="UP001153332"/>
    </source>
</evidence>
<accession>A0ACC2JB36</accession>
<proteinExistence type="predicted"/>